<evidence type="ECO:0000256" key="1">
    <source>
        <dbReference type="SAM" id="Phobius"/>
    </source>
</evidence>
<dbReference type="InterPro" id="IPR032508">
    <property type="entry name" value="FecR_C"/>
</dbReference>
<sequence length="328" mass="36746">MTRTTLPENDPDLQLARRIGSYLESETDLRSETDTLVDTLLNYRESREANKSSIPDVAVPSDEIWQEISVAIHSEEHSATIHKLGSSQTDFKTIWAVAASLLVAAFIGFAAYFYLSQQPQMIASSSANIETVVLEDGSKVTLRPHSSIKALEISANEHNYQLEGEAFFEVMKSDNRTFSVRAGNGEVQVLGTRFDLSNWGDKTQVYLEEGSIRFENIESKEAVTLSPGEAAEIGPDNLLTTKSAEITEYTDWMSSELNFRNKTTRYVFNEMEQEFNIRISAPDSIMNTRLSGSLALNSIDESLEDLSLVLDGQFIKNGDRQYIFVPKR</sequence>
<feature type="transmembrane region" description="Helical" evidence="1">
    <location>
        <begin position="93"/>
        <end position="115"/>
    </location>
</feature>
<keyword evidence="1" id="KW-0812">Transmembrane</keyword>
<dbReference type="RefSeq" id="WP_165141902.1">
    <property type="nucleotide sequence ID" value="NZ_JAALLT010000003.1"/>
</dbReference>
<evidence type="ECO:0000259" key="2">
    <source>
        <dbReference type="Pfam" id="PF04773"/>
    </source>
</evidence>
<dbReference type="Gene3D" id="2.60.120.1440">
    <property type="match status" value="1"/>
</dbReference>
<accession>A0A6M1T4Q8</accession>
<dbReference type="GO" id="GO:0016989">
    <property type="term" value="F:sigma factor antagonist activity"/>
    <property type="evidence" value="ECO:0007669"/>
    <property type="project" value="TreeGrafter"/>
</dbReference>
<dbReference type="EMBL" id="JAALLT010000003">
    <property type="protein sequence ID" value="NGP76975.1"/>
    <property type="molecule type" value="Genomic_DNA"/>
</dbReference>
<evidence type="ECO:0000313" key="5">
    <source>
        <dbReference type="Proteomes" id="UP000473278"/>
    </source>
</evidence>
<dbReference type="Pfam" id="PF16344">
    <property type="entry name" value="FecR_C"/>
    <property type="match status" value="1"/>
</dbReference>
<dbReference type="PANTHER" id="PTHR30273:SF2">
    <property type="entry name" value="PROTEIN FECR"/>
    <property type="match status" value="1"/>
</dbReference>
<organism evidence="4 5">
    <name type="scientific">Halalkalibaculum roseum</name>
    <dbReference type="NCBI Taxonomy" id="2709311"/>
    <lineage>
        <taxon>Bacteria</taxon>
        <taxon>Pseudomonadati</taxon>
        <taxon>Balneolota</taxon>
        <taxon>Balneolia</taxon>
        <taxon>Balneolales</taxon>
        <taxon>Balneolaceae</taxon>
        <taxon>Halalkalibaculum</taxon>
    </lineage>
</organism>
<keyword evidence="1" id="KW-0472">Membrane</keyword>
<dbReference type="Gene3D" id="3.55.50.30">
    <property type="match status" value="1"/>
</dbReference>
<dbReference type="InterPro" id="IPR006860">
    <property type="entry name" value="FecR"/>
</dbReference>
<protein>
    <submittedName>
        <fullName evidence="4">Uncharacterized protein</fullName>
    </submittedName>
</protein>
<evidence type="ECO:0000313" key="4">
    <source>
        <dbReference type="EMBL" id="NGP76975.1"/>
    </source>
</evidence>
<dbReference type="Pfam" id="PF04773">
    <property type="entry name" value="FecR"/>
    <property type="match status" value="1"/>
</dbReference>
<feature type="domain" description="Protein FecR C-terminal" evidence="3">
    <location>
        <begin position="257"/>
        <end position="323"/>
    </location>
</feature>
<comment type="caution">
    <text evidence="4">The sequence shown here is derived from an EMBL/GenBank/DDBJ whole genome shotgun (WGS) entry which is preliminary data.</text>
</comment>
<dbReference type="InterPro" id="IPR012373">
    <property type="entry name" value="Ferrdict_sens_TM"/>
</dbReference>
<dbReference type="Proteomes" id="UP000473278">
    <property type="component" value="Unassembled WGS sequence"/>
</dbReference>
<dbReference type="PANTHER" id="PTHR30273">
    <property type="entry name" value="PERIPLASMIC SIGNAL SENSOR AND SIGMA FACTOR ACTIVATOR FECR-RELATED"/>
    <property type="match status" value="1"/>
</dbReference>
<proteinExistence type="predicted"/>
<evidence type="ECO:0000259" key="3">
    <source>
        <dbReference type="Pfam" id="PF16344"/>
    </source>
</evidence>
<keyword evidence="1" id="KW-1133">Transmembrane helix</keyword>
<keyword evidence="5" id="KW-1185">Reference proteome</keyword>
<dbReference type="AlphaFoldDB" id="A0A6M1T4Q8"/>
<feature type="domain" description="FecR protein" evidence="2">
    <location>
        <begin position="123"/>
        <end position="213"/>
    </location>
</feature>
<reference evidence="4 5" key="1">
    <citation type="submission" date="2020-02" db="EMBL/GenBank/DDBJ databases">
        <title>Balneolaceae bacterium YR4-1, complete genome.</title>
        <authorList>
            <person name="Li Y."/>
            <person name="Wu S."/>
        </authorList>
    </citation>
    <scope>NUCLEOTIDE SEQUENCE [LARGE SCALE GENOMIC DNA]</scope>
    <source>
        <strain evidence="4 5">YR4-1</strain>
    </source>
</reference>
<gene>
    <name evidence="4" type="ORF">G3570_10045</name>
</gene>
<name>A0A6M1T4Q8_9BACT</name>